<keyword evidence="4" id="KW-0934">Plastid</keyword>
<dbReference type="GO" id="GO:0009706">
    <property type="term" value="C:chloroplast inner membrane"/>
    <property type="evidence" value="ECO:0007669"/>
    <property type="project" value="UniProtKB-SubCell"/>
</dbReference>
<comment type="subcellular location">
    <subcellularLocation>
        <location evidence="1">Plastid</location>
        <location evidence="1">Chloroplast inner membrane</location>
        <topology evidence="1">Multi-pass membrane protein</topology>
    </subcellularLocation>
</comment>
<dbReference type="OrthoDB" id="1695362at2759"/>
<comment type="caution">
    <text evidence="8">The sequence shown here is derived from an EMBL/GenBank/DDBJ whole genome shotgun (WGS) entry which is preliminary data.</text>
</comment>
<evidence type="ECO:0000256" key="3">
    <source>
        <dbReference type="ARBA" id="ARBA00022692"/>
    </source>
</evidence>
<protein>
    <submittedName>
        <fullName evidence="8">Dicarboxylate transporter 2, chloroplastic</fullName>
    </submittedName>
</protein>
<comment type="similarity">
    <text evidence="2">Belongs to the SLC13A/DASS transporter (TC 2.A.47) family. DIT1 subfamily.</text>
</comment>
<sequence length="64" mass="7011">MSLAYSINLFGSITHYASGQAAVFYGSGFMRLNEVFGMGAVSGFLALAIWAVFGMPIWKLLGWW</sequence>
<accession>A0A2J8A224</accession>
<evidence type="ECO:0000256" key="6">
    <source>
        <dbReference type="ARBA" id="ARBA00023136"/>
    </source>
</evidence>
<evidence type="ECO:0000256" key="4">
    <source>
        <dbReference type="ARBA" id="ARBA00022780"/>
    </source>
</evidence>
<evidence type="ECO:0000256" key="7">
    <source>
        <dbReference type="SAM" id="Phobius"/>
    </source>
</evidence>
<evidence type="ECO:0000256" key="1">
    <source>
        <dbReference type="ARBA" id="ARBA00004478"/>
    </source>
</evidence>
<evidence type="ECO:0000313" key="8">
    <source>
        <dbReference type="EMBL" id="PNH06567.1"/>
    </source>
</evidence>
<dbReference type="EMBL" id="PGGS01000228">
    <property type="protein sequence ID" value="PNH06567.1"/>
    <property type="molecule type" value="Genomic_DNA"/>
</dbReference>
<reference evidence="8 9" key="1">
    <citation type="journal article" date="2017" name="Mol. Biol. Evol.">
        <title>The 4-celled Tetrabaena socialis nuclear genome reveals the essential components for genetic control of cell number at the origin of multicellularity in the volvocine lineage.</title>
        <authorList>
            <person name="Featherston J."/>
            <person name="Arakaki Y."/>
            <person name="Hanschen E.R."/>
            <person name="Ferris P.J."/>
            <person name="Michod R.E."/>
            <person name="Olson B.J.S.C."/>
            <person name="Nozaki H."/>
            <person name="Durand P.M."/>
        </authorList>
    </citation>
    <scope>NUCLEOTIDE SEQUENCE [LARGE SCALE GENOMIC DNA]</scope>
    <source>
        <strain evidence="8 9">NIES-571</strain>
    </source>
</reference>
<feature type="transmembrane region" description="Helical" evidence="7">
    <location>
        <begin position="35"/>
        <end position="58"/>
    </location>
</feature>
<dbReference type="Proteomes" id="UP000236333">
    <property type="component" value="Unassembled WGS sequence"/>
</dbReference>
<gene>
    <name evidence="8" type="ORF">TSOC_007024</name>
</gene>
<keyword evidence="5 7" id="KW-1133">Transmembrane helix</keyword>
<dbReference type="InterPro" id="IPR001898">
    <property type="entry name" value="SLC13A/DASS"/>
</dbReference>
<evidence type="ECO:0000313" key="9">
    <source>
        <dbReference type="Proteomes" id="UP000236333"/>
    </source>
</evidence>
<dbReference type="PANTHER" id="PTHR42826">
    <property type="entry name" value="DICARBOXYLATE TRANSPORTER 2.1, CHLOROPLASTIC"/>
    <property type="match status" value="1"/>
</dbReference>
<name>A0A2J8A224_9CHLO</name>
<dbReference type="InterPro" id="IPR030676">
    <property type="entry name" value="CitT-rel"/>
</dbReference>
<keyword evidence="6 7" id="KW-0472">Membrane</keyword>
<keyword evidence="9" id="KW-1185">Reference proteome</keyword>
<keyword evidence="4" id="KW-1001">Plastid inner membrane</keyword>
<dbReference type="Pfam" id="PF00939">
    <property type="entry name" value="Na_sulph_symp"/>
    <property type="match status" value="1"/>
</dbReference>
<evidence type="ECO:0000256" key="5">
    <source>
        <dbReference type="ARBA" id="ARBA00022989"/>
    </source>
</evidence>
<keyword evidence="3 7" id="KW-0812">Transmembrane</keyword>
<organism evidence="8 9">
    <name type="scientific">Tetrabaena socialis</name>
    <dbReference type="NCBI Taxonomy" id="47790"/>
    <lineage>
        <taxon>Eukaryota</taxon>
        <taxon>Viridiplantae</taxon>
        <taxon>Chlorophyta</taxon>
        <taxon>core chlorophytes</taxon>
        <taxon>Chlorophyceae</taxon>
        <taxon>CS clade</taxon>
        <taxon>Chlamydomonadales</taxon>
        <taxon>Tetrabaenaceae</taxon>
        <taxon>Tetrabaena</taxon>
    </lineage>
</organism>
<evidence type="ECO:0000256" key="2">
    <source>
        <dbReference type="ARBA" id="ARBA00007349"/>
    </source>
</evidence>
<proteinExistence type="inferred from homology"/>
<dbReference type="GO" id="GO:0015140">
    <property type="term" value="F:malate transmembrane transporter activity"/>
    <property type="evidence" value="ECO:0007669"/>
    <property type="project" value="UniProtKB-ARBA"/>
</dbReference>
<dbReference type="AlphaFoldDB" id="A0A2J8A224"/>